<evidence type="ECO:0000313" key="5">
    <source>
        <dbReference type="EMBL" id="ANY77867.1"/>
    </source>
</evidence>
<dbReference type="KEGG" id="moc:BB934_06135"/>
<feature type="domain" description="DUF1214" evidence="3">
    <location>
        <begin position="383"/>
        <end position="490"/>
    </location>
</feature>
<gene>
    <name evidence="5" type="ORF">BB934_06135</name>
</gene>
<feature type="chain" id="PRO_5008536000" description="DUF1254 domain-containing protein" evidence="2">
    <location>
        <begin position="30"/>
        <end position="507"/>
    </location>
</feature>
<dbReference type="Gene3D" id="2.60.40.1610">
    <property type="entry name" value="Domain of unknown function DUF1254"/>
    <property type="match status" value="1"/>
</dbReference>
<evidence type="ECO:0000259" key="4">
    <source>
        <dbReference type="Pfam" id="PF06863"/>
    </source>
</evidence>
<dbReference type="Gene3D" id="2.60.120.600">
    <property type="entry name" value="Domain of unknown function DUF1214, C-terminal domain"/>
    <property type="match status" value="1"/>
</dbReference>
<sequence>MKQNGLLAATAVCAALVLPGLGAAQTAPATPPSLTAPATGPVQVPIPKTAAEVPGPVPGNTMTDAYVRFVGRMAYLWGYPMVNAHNRRAAFAEAPAPGLLGGVVPVAPVGYNQMLTDYLKPDQTFIVCPNQDVAYGAGFTALDREPTVIQVPDFGERFYVYAMYDQRTDEIGRIGQQYGTKPGFYMIVGPSWSGELPKGITAAIRSSTNLVFVVPRIFKDSTPEDTAAVQPVIDRIVMYPLSQFDGTMKVKDYGKSPHFPVPASSPQAPKGESKWVNPETYYDELRVVMKEVPPLPGEEALYGWIASVLDAAAHNPDTRKALVESFVAAEKELVEPLFQFQYNGRAIGNGWTVPANAAAWGTDYLNRTAISKSSMYQNTSAETQYNLREFDSEGKPLDGNHQYTVTFAKGQVPPVKGFWSLTLYNEEKFFFANALNRFSLGTKNKSLKYAADGSLTLYLGAKSPGQENEPNWIPAPDGHFSLILRLYWPEASVLSGTWLPPNIKRVN</sequence>
<dbReference type="SUPFAM" id="SSF160935">
    <property type="entry name" value="VPA0735-like"/>
    <property type="match status" value="1"/>
</dbReference>
<dbReference type="InterPro" id="IPR010621">
    <property type="entry name" value="DUF1214"/>
</dbReference>
<evidence type="ECO:0000256" key="1">
    <source>
        <dbReference type="SAM" id="MobiDB-lite"/>
    </source>
</evidence>
<feature type="region of interest" description="Disordered" evidence="1">
    <location>
        <begin position="32"/>
        <end position="51"/>
    </location>
</feature>
<keyword evidence="2" id="KW-0732">Signal</keyword>
<evidence type="ECO:0000259" key="3">
    <source>
        <dbReference type="Pfam" id="PF06742"/>
    </source>
</evidence>
<dbReference type="EMBL" id="CP016616">
    <property type="protein sequence ID" value="ANY77867.1"/>
    <property type="molecule type" value="Genomic_DNA"/>
</dbReference>
<protein>
    <recommendedName>
        <fullName evidence="6">DUF1254 domain-containing protein</fullName>
    </recommendedName>
</protein>
<dbReference type="OrthoDB" id="9777345at2"/>
<dbReference type="PANTHER" id="PTHR36509">
    <property type="entry name" value="BLL3101 PROTEIN"/>
    <property type="match status" value="1"/>
</dbReference>
<dbReference type="PANTHER" id="PTHR36509:SF2">
    <property type="entry name" value="BLL3101 PROTEIN"/>
    <property type="match status" value="1"/>
</dbReference>
<name>A0A1B2ED54_9HYPH</name>
<evidence type="ECO:0000256" key="2">
    <source>
        <dbReference type="SAM" id="SignalP"/>
    </source>
</evidence>
<dbReference type="Pfam" id="PF06863">
    <property type="entry name" value="DUF1254"/>
    <property type="match status" value="1"/>
</dbReference>
<feature type="signal peptide" evidence="2">
    <location>
        <begin position="1"/>
        <end position="29"/>
    </location>
</feature>
<dbReference type="AlphaFoldDB" id="A0A1B2ED54"/>
<organism evidence="5">
    <name type="scientific">Microvirga ossetica</name>
    <dbReference type="NCBI Taxonomy" id="1882682"/>
    <lineage>
        <taxon>Bacteria</taxon>
        <taxon>Pseudomonadati</taxon>
        <taxon>Pseudomonadota</taxon>
        <taxon>Alphaproteobacteria</taxon>
        <taxon>Hyphomicrobiales</taxon>
        <taxon>Methylobacteriaceae</taxon>
        <taxon>Microvirga</taxon>
    </lineage>
</organism>
<dbReference type="InterPro" id="IPR010679">
    <property type="entry name" value="DUF1254"/>
</dbReference>
<accession>A0A1B2ED54</accession>
<feature type="compositionally biased region" description="Low complexity" evidence="1">
    <location>
        <begin position="32"/>
        <end position="41"/>
    </location>
</feature>
<reference evidence="5" key="1">
    <citation type="submission" date="2016-07" db="EMBL/GenBank/DDBJ databases">
        <title>Microvirga ossetica sp. nov. a new species of rhizobia isolated from root nodules of the legume species Vicia alpestris Steven originated from North Ossetia region in the Caucasus.</title>
        <authorList>
            <person name="Safronova V.I."/>
            <person name="Kuznetsova I.G."/>
            <person name="Sazanova A.L."/>
            <person name="Belimov A."/>
            <person name="Andronov E."/>
            <person name="Osledkin Y.S."/>
            <person name="Onishchuk O.P."/>
            <person name="Kurchak O.N."/>
            <person name="Shaposhnikov A.I."/>
            <person name="Willems A."/>
            <person name="Tikhonovich I.A."/>
        </authorList>
    </citation>
    <scope>NUCLEOTIDE SEQUENCE [LARGE SCALE GENOMIC DNA]</scope>
    <source>
        <strain evidence="5">V5/3M</strain>
    </source>
</reference>
<dbReference type="Pfam" id="PF06742">
    <property type="entry name" value="DUF1214"/>
    <property type="match status" value="1"/>
</dbReference>
<evidence type="ECO:0008006" key="6">
    <source>
        <dbReference type="Google" id="ProtNLM"/>
    </source>
</evidence>
<proteinExistence type="predicted"/>
<dbReference type="InterPro" id="IPR037050">
    <property type="entry name" value="DUF1254_sf"/>
</dbReference>
<feature type="domain" description="DUF1254" evidence="4">
    <location>
        <begin position="114"/>
        <end position="240"/>
    </location>
</feature>
<dbReference type="InterPro" id="IPR037049">
    <property type="entry name" value="DUF1214_C_sf"/>
</dbReference>